<dbReference type="Pfam" id="PF02518">
    <property type="entry name" value="HATPase_c"/>
    <property type="match status" value="1"/>
</dbReference>
<proteinExistence type="predicted"/>
<reference evidence="15 16" key="1">
    <citation type="submission" date="2020-03" db="EMBL/GenBank/DDBJ databases">
        <title>Complete genome sequence of Orbus sp. IPMB12 (BCRC 80908).</title>
        <authorList>
            <person name="Lo W.-S."/>
            <person name="Chang T.-H."/>
            <person name="Kuo C.-H."/>
        </authorList>
    </citation>
    <scope>NUCLEOTIDE SEQUENCE [LARGE SCALE GENOMIC DNA]</scope>
    <source>
        <strain evidence="15 16">IPMB12</strain>
    </source>
</reference>
<evidence type="ECO:0000256" key="5">
    <source>
        <dbReference type="ARBA" id="ARBA00022553"/>
    </source>
</evidence>
<keyword evidence="6 15" id="KW-0808">Transferase</keyword>
<keyword evidence="4" id="KW-1003">Cell membrane</keyword>
<dbReference type="FunFam" id="3.30.565.10:FF:000006">
    <property type="entry name" value="Sensor histidine kinase WalK"/>
    <property type="match status" value="1"/>
</dbReference>
<dbReference type="SUPFAM" id="SSF103190">
    <property type="entry name" value="Sensory domain-like"/>
    <property type="match status" value="1"/>
</dbReference>
<dbReference type="RefSeq" id="WP_166916590.1">
    <property type="nucleotide sequence ID" value="NZ_CP050253.1"/>
</dbReference>
<evidence type="ECO:0000256" key="7">
    <source>
        <dbReference type="ARBA" id="ARBA00022692"/>
    </source>
</evidence>
<evidence type="ECO:0000256" key="12">
    <source>
        <dbReference type="SAM" id="Phobius"/>
    </source>
</evidence>
<sequence>MRIGLRLLIGYLLIVAIASYFILSIFLKEITPSVRRATEGMLVDTANLLAHIVTQDRDDLSQFNESDFYRAFEEVNKYPIGANIDGIVKNRVAYRVYITNKQGIVIFDSTGMDVGKDYSRWNDVYLTLRGRYGARSTLSNPADKTSSVMYVAAPLRIKGEIAGVLTVSKPNKDMAVIVERSERRILYFGLILIILALGVGGVFIWWINRSISRLVNYAEKVSNHEEVLLPKLDSPELTTLGLSLENMRLKLEGKDYVEKYVHTLTHELKSPLAAIRGATEILQDSHDINETERRFLNNIDEQSERLQQLIDKMLQQARLESRVGVDLQSTDLSSLLSQVVENKQIQAIAKQVTLKLAKSESQKLVLDRFLITQAMSNLLDNALDFTPEGGEINVSGEVADKQYIITVSDTGSGIPEFAKEKVFERFYSLPRANKSKSTGLGLSFVKEVVMLHHGNIRIQSQEDKGTVATLILPI</sequence>
<keyword evidence="9 12" id="KW-1133">Transmembrane helix</keyword>
<dbReference type="KEGG" id="orb:IPMB12_07885"/>
<dbReference type="NCBIfam" id="NF008312">
    <property type="entry name" value="PRK11100.1"/>
    <property type="match status" value="1"/>
</dbReference>
<name>A0A6G9ICR6_9GAMM</name>
<dbReference type="PROSITE" id="PS50109">
    <property type="entry name" value="HIS_KIN"/>
    <property type="match status" value="1"/>
</dbReference>
<evidence type="ECO:0000256" key="1">
    <source>
        <dbReference type="ARBA" id="ARBA00000085"/>
    </source>
</evidence>
<evidence type="ECO:0000256" key="10">
    <source>
        <dbReference type="ARBA" id="ARBA00023012"/>
    </source>
</evidence>
<accession>A0A6G9ICR6</accession>
<dbReference type="Gene3D" id="3.30.565.10">
    <property type="entry name" value="Histidine kinase-like ATPase, C-terminal domain"/>
    <property type="match status" value="1"/>
</dbReference>
<dbReference type="InterPro" id="IPR004358">
    <property type="entry name" value="Sig_transdc_His_kin-like_C"/>
</dbReference>
<dbReference type="SUPFAM" id="SSF47384">
    <property type="entry name" value="Homodimeric domain of signal transducing histidine kinase"/>
    <property type="match status" value="1"/>
</dbReference>
<evidence type="ECO:0000256" key="11">
    <source>
        <dbReference type="ARBA" id="ARBA00023136"/>
    </source>
</evidence>
<keyword evidence="10" id="KW-0902">Two-component regulatory system</keyword>
<keyword evidence="16" id="KW-1185">Reference proteome</keyword>
<feature type="domain" description="HAMP" evidence="14">
    <location>
        <begin position="205"/>
        <end position="256"/>
    </location>
</feature>
<dbReference type="InterPro" id="IPR003660">
    <property type="entry name" value="HAMP_dom"/>
</dbReference>
<keyword evidence="11 12" id="KW-0472">Membrane</keyword>
<feature type="domain" description="Histidine kinase" evidence="13">
    <location>
        <begin position="263"/>
        <end position="474"/>
    </location>
</feature>
<dbReference type="GO" id="GO:0000155">
    <property type="term" value="F:phosphorelay sensor kinase activity"/>
    <property type="evidence" value="ECO:0007669"/>
    <property type="project" value="InterPro"/>
</dbReference>
<dbReference type="Proteomes" id="UP000501168">
    <property type="component" value="Chromosome"/>
</dbReference>
<dbReference type="SMART" id="SM00387">
    <property type="entry name" value="HATPase_c"/>
    <property type="match status" value="1"/>
</dbReference>
<dbReference type="PROSITE" id="PS50885">
    <property type="entry name" value="HAMP"/>
    <property type="match status" value="1"/>
</dbReference>
<dbReference type="Gene3D" id="3.30.450.20">
    <property type="entry name" value="PAS domain"/>
    <property type="match status" value="1"/>
</dbReference>
<keyword evidence="7 12" id="KW-0812">Transmembrane</keyword>
<evidence type="ECO:0000256" key="2">
    <source>
        <dbReference type="ARBA" id="ARBA00004651"/>
    </source>
</evidence>
<dbReference type="InterPro" id="IPR050428">
    <property type="entry name" value="TCS_sensor_his_kinase"/>
</dbReference>
<dbReference type="InParanoid" id="A0A6G9ICR6"/>
<dbReference type="GO" id="GO:0005886">
    <property type="term" value="C:plasma membrane"/>
    <property type="evidence" value="ECO:0007669"/>
    <property type="project" value="UniProtKB-SubCell"/>
</dbReference>
<evidence type="ECO:0000256" key="6">
    <source>
        <dbReference type="ARBA" id="ARBA00022679"/>
    </source>
</evidence>
<dbReference type="InterPro" id="IPR036890">
    <property type="entry name" value="HATPase_C_sf"/>
</dbReference>
<comment type="subcellular location">
    <subcellularLocation>
        <location evidence="2">Cell membrane</location>
        <topology evidence="2">Multi-pass membrane protein</topology>
    </subcellularLocation>
</comment>
<dbReference type="PANTHER" id="PTHR45436:SF10">
    <property type="entry name" value="HISTIDINE KINASE"/>
    <property type="match status" value="1"/>
</dbReference>
<dbReference type="InterPro" id="IPR005467">
    <property type="entry name" value="His_kinase_dom"/>
</dbReference>
<protein>
    <recommendedName>
        <fullName evidence="3">histidine kinase</fullName>
        <ecNumber evidence="3">2.7.13.3</ecNumber>
    </recommendedName>
</protein>
<dbReference type="PANTHER" id="PTHR45436">
    <property type="entry name" value="SENSOR HISTIDINE KINASE YKOH"/>
    <property type="match status" value="1"/>
</dbReference>
<dbReference type="SUPFAM" id="SSF55874">
    <property type="entry name" value="ATPase domain of HSP90 chaperone/DNA topoisomerase II/histidine kinase"/>
    <property type="match status" value="1"/>
</dbReference>
<dbReference type="InterPro" id="IPR029151">
    <property type="entry name" value="Sensor-like_sf"/>
</dbReference>
<gene>
    <name evidence="15" type="primary">creC</name>
    <name evidence="15" type="ORF">IPMB12_07885</name>
</gene>
<evidence type="ECO:0000256" key="9">
    <source>
        <dbReference type="ARBA" id="ARBA00022989"/>
    </source>
</evidence>
<dbReference type="InterPro" id="IPR003594">
    <property type="entry name" value="HATPase_dom"/>
</dbReference>
<dbReference type="EMBL" id="CP050253">
    <property type="protein sequence ID" value="QIQ21609.1"/>
    <property type="molecule type" value="Genomic_DNA"/>
</dbReference>
<feature type="transmembrane region" description="Helical" evidence="12">
    <location>
        <begin position="185"/>
        <end position="207"/>
    </location>
</feature>
<dbReference type="CDD" id="cd00082">
    <property type="entry name" value="HisKA"/>
    <property type="match status" value="1"/>
</dbReference>
<dbReference type="InterPro" id="IPR003661">
    <property type="entry name" value="HisK_dim/P_dom"/>
</dbReference>
<evidence type="ECO:0000256" key="4">
    <source>
        <dbReference type="ARBA" id="ARBA00022475"/>
    </source>
</evidence>
<dbReference type="AlphaFoldDB" id="A0A6G9ICR6"/>
<organism evidence="15 16">
    <name type="scientific">Zophobihabitans entericus</name>
    <dbReference type="NCBI Taxonomy" id="1635327"/>
    <lineage>
        <taxon>Bacteria</taxon>
        <taxon>Pseudomonadati</taxon>
        <taxon>Pseudomonadota</taxon>
        <taxon>Gammaproteobacteria</taxon>
        <taxon>Orbales</taxon>
        <taxon>Orbaceae</taxon>
        <taxon>Zophobihabitans</taxon>
    </lineage>
</organism>
<dbReference type="InterPro" id="IPR036097">
    <property type="entry name" value="HisK_dim/P_sf"/>
</dbReference>
<dbReference type="PRINTS" id="PR00344">
    <property type="entry name" value="BCTRLSENSOR"/>
</dbReference>
<comment type="catalytic activity">
    <reaction evidence="1">
        <text>ATP + protein L-histidine = ADP + protein N-phospho-L-histidine.</text>
        <dbReference type="EC" id="2.7.13.3"/>
    </reaction>
</comment>
<evidence type="ECO:0000256" key="8">
    <source>
        <dbReference type="ARBA" id="ARBA00022777"/>
    </source>
</evidence>
<dbReference type="FunCoup" id="A0A6G9ICR6">
    <property type="interactions" value="116"/>
</dbReference>
<keyword evidence="5" id="KW-0597">Phosphoprotein</keyword>
<evidence type="ECO:0000259" key="14">
    <source>
        <dbReference type="PROSITE" id="PS50885"/>
    </source>
</evidence>
<dbReference type="Gene3D" id="1.10.287.130">
    <property type="match status" value="1"/>
</dbReference>
<feature type="transmembrane region" description="Helical" evidence="12">
    <location>
        <begin position="6"/>
        <end position="27"/>
    </location>
</feature>
<keyword evidence="8 15" id="KW-0418">Kinase</keyword>
<dbReference type="EC" id="2.7.13.3" evidence="3"/>
<evidence type="ECO:0000259" key="13">
    <source>
        <dbReference type="PROSITE" id="PS50109"/>
    </source>
</evidence>
<dbReference type="Pfam" id="PF00512">
    <property type="entry name" value="HisKA"/>
    <property type="match status" value="1"/>
</dbReference>
<dbReference type="SMART" id="SM00388">
    <property type="entry name" value="HisKA"/>
    <property type="match status" value="1"/>
</dbReference>
<evidence type="ECO:0000313" key="15">
    <source>
        <dbReference type="EMBL" id="QIQ21609.1"/>
    </source>
</evidence>
<evidence type="ECO:0000313" key="16">
    <source>
        <dbReference type="Proteomes" id="UP000501168"/>
    </source>
</evidence>
<evidence type="ECO:0000256" key="3">
    <source>
        <dbReference type="ARBA" id="ARBA00012438"/>
    </source>
</evidence>